<dbReference type="EMBL" id="CP010552">
    <property type="protein sequence ID" value="ALE52268.1"/>
    <property type="molecule type" value="Genomic_DNA"/>
</dbReference>
<proteinExistence type="predicted"/>
<name>A0A0M4NW27_9GAMM</name>
<accession>A0A0M4NW27</accession>
<organism evidence="2 3">
    <name type="scientific">Candidatus Thioglobus autotrophicus</name>
    <dbReference type="NCBI Taxonomy" id="1705394"/>
    <lineage>
        <taxon>Bacteria</taxon>
        <taxon>Pseudomonadati</taxon>
        <taxon>Pseudomonadota</taxon>
        <taxon>Gammaproteobacteria</taxon>
        <taxon>Candidatus Pseudothioglobaceae</taxon>
        <taxon>Candidatus Thioglobus</taxon>
    </lineage>
</organism>
<dbReference type="PANTHER" id="PTHR42850:SF7">
    <property type="entry name" value="BIS(5'-NUCLEOSYL)-TETRAPHOSPHATASE PRPE [ASYMMETRICAL]"/>
    <property type="match status" value="1"/>
</dbReference>
<keyword evidence="3" id="KW-1185">Reference proteome</keyword>
<dbReference type="InterPro" id="IPR029052">
    <property type="entry name" value="Metallo-depent_PP-like"/>
</dbReference>
<dbReference type="GO" id="GO:0005737">
    <property type="term" value="C:cytoplasm"/>
    <property type="evidence" value="ECO:0007669"/>
    <property type="project" value="TreeGrafter"/>
</dbReference>
<gene>
    <name evidence="2" type="ORF">SP60_02915</name>
</gene>
<dbReference type="GO" id="GO:0016791">
    <property type="term" value="F:phosphatase activity"/>
    <property type="evidence" value="ECO:0007669"/>
    <property type="project" value="TreeGrafter"/>
</dbReference>
<sequence length="306" mass="35247">MKKQSYDLVGDIHGQALELEKLLEKLSYTKTDGVWKHTECKMIFLGDFVDRGKYQKEVINIVRPMIEQGHALSVMGNHEYNAIAYYTQDSDGNHLRSHNNKHTNQHKAFLSAYDNDSSEKEDVIEWFKTLPLWLDLDGIRVVHACWDFDLISKLGSSELTDDLLHQSAITGTWQNDAIETILKGKEIPLPDGYGFNDKDGNPRTHIRIKYWLKDAVTYQDYFMGPSDVLNDIPDIPVVGDYLLEYDSQDKPVFFGHYWMEGKIKPLTDNIACLDYSVAKPGGKLVSYRWDGEQRIDKDKFVFVDRG</sequence>
<protein>
    <recommendedName>
        <fullName evidence="1">Calcineurin-like phosphoesterase domain-containing protein</fullName>
    </recommendedName>
</protein>
<dbReference type="SUPFAM" id="SSF56300">
    <property type="entry name" value="Metallo-dependent phosphatases"/>
    <property type="match status" value="1"/>
</dbReference>
<dbReference type="AlphaFoldDB" id="A0A0M4NW27"/>
<dbReference type="PANTHER" id="PTHR42850">
    <property type="entry name" value="METALLOPHOSPHOESTERASE"/>
    <property type="match status" value="1"/>
</dbReference>
<dbReference type="OrthoDB" id="9807890at2"/>
<evidence type="ECO:0000259" key="1">
    <source>
        <dbReference type="Pfam" id="PF00149"/>
    </source>
</evidence>
<reference evidence="2 3" key="1">
    <citation type="journal article" date="2015" name="Genome Announc.">
        <title>Genome Sequence of 'Candidatus Thioglobus autotrophica' Strain EF1, a Chemoautotroph from the SUP05 Clade of Marine Gammaproteobacteria.</title>
        <authorList>
            <person name="Shah V."/>
            <person name="Morris R.M."/>
        </authorList>
    </citation>
    <scope>NUCLEOTIDE SEQUENCE [LARGE SCALE GENOMIC DNA]</scope>
    <source>
        <strain evidence="2 3">EF1</strain>
    </source>
</reference>
<dbReference type="Gene3D" id="3.60.21.10">
    <property type="match status" value="1"/>
</dbReference>
<dbReference type="RefSeq" id="WP_053951210.1">
    <property type="nucleotide sequence ID" value="NZ_CP010552.1"/>
</dbReference>
<dbReference type="Proteomes" id="UP000058020">
    <property type="component" value="Chromosome"/>
</dbReference>
<evidence type="ECO:0000313" key="3">
    <source>
        <dbReference type="Proteomes" id="UP000058020"/>
    </source>
</evidence>
<dbReference type="PRINTS" id="PR00114">
    <property type="entry name" value="STPHPHTASE"/>
</dbReference>
<feature type="domain" description="Calcineurin-like phosphoesterase" evidence="1">
    <location>
        <begin position="8"/>
        <end position="141"/>
    </location>
</feature>
<dbReference type="Pfam" id="PF00149">
    <property type="entry name" value="Metallophos"/>
    <property type="match status" value="1"/>
</dbReference>
<dbReference type="KEGG" id="tho:SP60_02915"/>
<evidence type="ECO:0000313" key="2">
    <source>
        <dbReference type="EMBL" id="ALE52268.1"/>
    </source>
</evidence>
<dbReference type="InterPro" id="IPR004843">
    <property type="entry name" value="Calcineurin-like_PHP"/>
</dbReference>
<dbReference type="InterPro" id="IPR050126">
    <property type="entry name" value="Ap4A_hydrolase"/>
</dbReference>
<dbReference type="STRING" id="1705394.SP60_02915"/>
<dbReference type="PATRIC" id="fig|1705394.5.peg.592"/>
<dbReference type="InterPro" id="IPR006186">
    <property type="entry name" value="Ser/Thr-sp_prot-phosphatase"/>
</dbReference>